<organism evidence="2">
    <name type="scientific">Dissoconium aciculare CBS 342.82</name>
    <dbReference type="NCBI Taxonomy" id="1314786"/>
    <lineage>
        <taxon>Eukaryota</taxon>
        <taxon>Fungi</taxon>
        <taxon>Dikarya</taxon>
        <taxon>Ascomycota</taxon>
        <taxon>Pezizomycotina</taxon>
        <taxon>Dothideomycetes</taxon>
        <taxon>Dothideomycetidae</taxon>
        <taxon>Mycosphaerellales</taxon>
        <taxon>Dissoconiaceae</taxon>
        <taxon>Dissoconium</taxon>
    </lineage>
</organism>
<sequence length="133" mass="14704">MPAARLDCGGRANKSPFSCRNVSWSCWKKAAEVGHGALRLAGRSRIADKLNEADEFPAFHFVALWYSREIATTISICGTVVCMYHEMCSRGAADVARPKRCTRRRYASGLFIISRSPLSIGRAKVQNIRATVP</sequence>
<dbReference type="RefSeq" id="XP_033461190.1">
    <property type="nucleotide sequence ID" value="XM_033599400.1"/>
</dbReference>
<reference evidence="2" key="2">
    <citation type="submission" date="2020-04" db="EMBL/GenBank/DDBJ databases">
        <authorList>
            <consortium name="NCBI Genome Project"/>
        </authorList>
    </citation>
    <scope>NUCLEOTIDE SEQUENCE</scope>
    <source>
        <strain evidence="2">CBS 342.82</strain>
    </source>
</reference>
<dbReference type="GeneID" id="54357199"/>
<gene>
    <name evidence="2" type="ORF">K489DRAFT_175291</name>
</gene>
<keyword evidence="1" id="KW-1185">Reference proteome</keyword>
<evidence type="ECO:0000313" key="1">
    <source>
        <dbReference type="Proteomes" id="UP000504637"/>
    </source>
</evidence>
<dbReference type="Proteomes" id="UP000504637">
    <property type="component" value="Unplaced"/>
</dbReference>
<reference evidence="2" key="1">
    <citation type="submission" date="2020-01" db="EMBL/GenBank/DDBJ databases">
        <authorList>
            <consortium name="DOE Joint Genome Institute"/>
            <person name="Haridas S."/>
            <person name="Albert R."/>
            <person name="Binder M."/>
            <person name="Bloem J."/>
            <person name="Labutti K."/>
            <person name="Salamov A."/>
            <person name="Andreopoulos B."/>
            <person name="Baker S.E."/>
            <person name="Barry K."/>
            <person name="Bills G."/>
            <person name="Bluhm B.H."/>
            <person name="Cannon C."/>
            <person name="Castanera R."/>
            <person name="Culley D.E."/>
            <person name="Daum C."/>
            <person name="Ezra D."/>
            <person name="Gonzalez J.B."/>
            <person name="Henrissat B."/>
            <person name="Kuo A."/>
            <person name="Liang C."/>
            <person name="Lipzen A."/>
            <person name="Lutzoni F."/>
            <person name="Magnuson J."/>
            <person name="Mondo S."/>
            <person name="Nolan M."/>
            <person name="Ohm R."/>
            <person name="Pangilinan J."/>
            <person name="Park H.-J."/>
            <person name="Ramirez L."/>
            <person name="Alfaro M."/>
            <person name="Sun H."/>
            <person name="Tritt A."/>
            <person name="Yoshinaga Y."/>
            <person name="Zwiers L.-H."/>
            <person name="Turgeon B.G."/>
            <person name="Goodwin S.B."/>
            <person name="Spatafora J.W."/>
            <person name="Crous P.W."/>
            <person name="Grigoriev I.V."/>
        </authorList>
    </citation>
    <scope>NUCLEOTIDE SEQUENCE</scope>
    <source>
        <strain evidence="2">CBS 342.82</strain>
    </source>
</reference>
<evidence type="ECO:0000313" key="2">
    <source>
        <dbReference type="RefSeq" id="XP_033461190.1"/>
    </source>
</evidence>
<dbReference type="AlphaFoldDB" id="A0A6J3M963"/>
<proteinExistence type="predicted"/>
<name>A0A6J3M963_9PEZI</name>
<reference evidence="2" key="3">
    <citation type="submission" date="2025-08" db="UniProtKB">
        <authorList>
            <consortium name="RefSeq"/>
        </authorList>
    </citation>
    <scope>IDENTIFICATION</scope>
    <source>
        <strain evidence="2">CBS 342.82</strain>
    </source>
</reference>
<protein>
    <submittedName>
        <fullName evidence="2">Uncharacterized protein</fullName>
    </submittedName>
</protein>
<accession>A0A6J3M963</accession>